<dbReference type="Proteomes" id="UP000179270">
    <property type="component" value="Unassembled WGS sequence"/>
</dbReference>
<name>A0A1F7I9H4_9BACT</name>
<accession>A0A1F7I9H4</accession>
<sequence length="276" mass="32534">MIFEPINEDKAKDQVKIDYQKIKKALESSYLPLFFTYVGPFPEYLNYLTEQLVPLLQNYKFNMLIRETEEKLSPLIREGLMKSEEINEWLERYRHSPFFYNFQTDLSKIFSVNLKLAFIFVALREALKGWAIAAKKLSAVNRSGQSSANSFQKVKDFIQEDTSLLAVSQNQISDADRKIDQSGKIEKDLLPRYIFLCHQEYNQLMKTERHLILRVGIEKLILSSLPLLPEKIVSPINVFYNLTIKYEEFPELLYLMYEHFPTYAVQKMMFSGFMKE</sequence>
<reference evidence="1 2" key="1">
    <citation type="journal article" date="2016" name="Nat. Commun.">
        <title>Thousands of microbial genomes shed light on interconnected biogeochemical processes in an aquifer system.</title>
        <authorList>
            <person name="Anantharaman K."/>
            <person name="Brown C.T."/>
            <person name="Hug L.A."/>
            <person name="Sharon I."/>
            <person name="Castelle C.J."/>
            <person name="Probst A.J."/>
            <person name="Thomas B.C."/>
            <person name="Singh A."/>
            <person name="Wilkins M.J."/>
            <person name="Karaoz U."/>
            <person name="Brodie E.L."/>
            <person name="Williams K.H."/>
            <person name="Hubbard S.S."/>
            <person name="Banfield J.F."/>
        </authorList>
    </citation>
    <scope>NUCLEOTIDE SEQUENCE [LARGE SCALE GENOMIC DNA]</scope>
</reference>
<gene>
    <name evidence="1" type="ORF">A3A74_06825</name>
</gene>
<organism evidence="1 2">
    <name type="scientific">Candidatus Roizmanbacteria bacterium RIFCSPLOWO2_01_FULL_35_13</name>
    <dbReference type="NCBI Taxonomy" id="1802055"/>
    <lineage>
        <taxon>Bacteria</taxon>
        <taxon>Candidatus Roizmaniibacteriota</taxon>
    </lineage>
</organism>
<evidence type="ECO:0000313" key="1">
    <source>
        <dbReference type="EMBL" id="OGK40004.1"/>
    </source>
</evidence>
<comment type="caution">
    <text evidence="1">The sequence shown here is derived from an EMBL/GenBank/DDBJ whole genome shotgun (WGS) entry which is preliminary data.</text>
</comment>
<proteinExistence type="predicted"/>
<dbReference type="AlphaFoldDB" id="A0A1F7I9H4"/>
<dbReference type="EMBL" id="MGAF01000039">
    <property type="protein sequence ID" value="OGK40004.1"/>
    <property type="molecule type" value="Genomic_DNA"/>
</dbReference>
<protein>
    <submittedName>
        <fullName evidence="1">Uncharacterized protein</fullName>
    </submittedName>
</protein>
<dbReference type="STRING" id="1802055.A3A74_06825"/>
<evidence type="ECO:0000313" key="2">
    <source>
        <dbReference type="Proteomes" id="UP000179270"/>
    </source>
</evidence>